<dbReference type="EMBL" id="FORG01000019">
    <property type="protein sequence ID" value="SFJ89705.1"/>
    <property type="molecule type" value="Genomic_DNA"/>
</dbReference>
<dbReference type="Proteomes" id="UP000224607">
    <property type="component" value="Unassembled WGS sequence"/>
</dbReference>
<evidence type="ECO:0000313" key="1">
    <source>
        <dbReference type="EMBL" id="PHM37610.1"/>
    </source>
</evidence>
<dbReference type="RefSeq" id="WP_169924774.1">
    <property type="nucleotide sequence ID" value="NZ_CAWNQB010000013.1"/>
</dbReference>
<dbReference type="STRING" id="351675.SAMN05421680_11932"/>
<proteinExistence type="predicted"/>
<dbReference type="EMBL" id="NITY01000020">
    <property type="protein sequence ID" value="PHM37610.1"/>
    <property type="molecule type" value="Genomic_DNA"/>
</dbReference>
<dbReference type="AlphaFoldDB" id="A0A1I3V386"/>
<dbReference type="Gene3D" id="3.30.450.360">
    <property type="match status" value="1"/>
</dbReference>
<protein>
    <submittedName>
        <fullName evidence="2">PilM protein</fullName>
    </submittedName>
</protein>
<organism evidence="2 3">
    <name type="scientific">Xenorhabdus mauleonii</name>
    <dbReference type="NCBI Taxonomy" id="351675"/>
    <lineage>
        <taxon>Bacteria</taxon>
        <taxon>Pseudomonadati</taxon>
        <taxon>Pseudomonadota</taxon>
        <taxon>Gammaproteobacteria</taxon>
        <taxon>Enterobacterales</taxon>
        <taxon>Morganellaceae</taxon>
        <taxon>Xenorhabdus</taxon>
    </lineage>
</organism>
<dbReference type="Pfam" id="PF07419">
    <property type="entry name" value="PilM"/>
    <property type="match status" value="1"/>
</dbReference>
<accession>A0A1I3V386</accession>
<reference evidence="3" key="1">
    <citation type="submission" date="2016-10" db="EMBL/GenBank/DDBJ databases">
        <authorList>
            <person name="Varghese N."/>
            <person name="Submissions S."/>
        </authorList>
    </citation>
    <scope>NUCLEOTIDE SEQUENCE [LARGE SCALE GENOMIC DNA]</scope>
    <source>
        <strain evidence="3">DSM 17908</strain>
    </source>
</reference>
<gene>
    <name evidence="2" type="ORF">SAMN05421680_11932</name>
    <name evidence="1" type="ORF">Xmau_03828</name>
</gene>
<keyword evidence="4" id="KW-1185">Reference proteome</keyword>
<name>A0A1I3V386_9GAMM</name>
<reference evidence="2" key="2">
    <citation type="submission" date="2016-10" db="EMBL/GenBank/DDBJ databases">
        <authorList>
            <person name="de Groot N.N."/>
        </authorList>
    </citation>
    <scope>NUCLEOTIDE SEQUENCE [LARGE SCALE GENOMIC DNA]</scope>
    <source>
        <strain evidence="2">DSM 17908</strain>
    </source>
</reference>
<reference evidence="1 4" key="3">
    <citation type="journal article" date="2017" name="Nat. Microbiol.">
        <title>Natural product diversity associated with the nematode symbionts Photorhabdus and Xenorhabdus.</title>
        <authorList>
            <person name="Tobias N.J."/>
            <person name="Wolff H."/>
            <person name="Djahanschiri B."/>
            <person name="Grundmann F."/>
            <person name="Kronenwerth M."/>
            <person name="Shi Y.M."/>
            <person name="Simonyi S."/>
            <person name="Grun P."/>
            <person name="Shapiro-Ilan D."/>
            <person name="Pidot S.J."/>
            <person name="Stinear T.P."/>
            <person name="Ebersberger I."/>
            <person name="Bode H.B."/>
        </authorList>
    </citation>
    <scope>NUCLEOTIDE SEQUENCE [LARGE SCALE GENOMIC DNA]</scope>
    <source>
        <strain evidence="1 4">DSM 17908</strain>
    </source>
</reference>
<evidence type="ECO:0000313" key="3">
    <source>
        <dbReference type="Proteomes" id="UP000198919"/>
    </source>
</evidence>
<dbReference type="Proteomes" id="UP000198919">
    <property type="component" value="Unassembled WGS sequence"/>
</dbReference>
<dbReference type="InterPro" id="IPR009987">
    <property type="entry name" value="IM_PilM"/>
</dbReference>
<evidence type="ECO:0000313" key="2">
    <source>
        <dbReference type="EMBL" id="SFJ89705.1"/>
    </source>
</evidence>
<sequence length="141" mass="15976">MYYWLLSFFIGFLVIGDITSSIPIEYQRQESDLNQRAIQTARYINEINDWRYNNPAQTEGTISDNTLGWVPVPGLHHVLQANRVFVYQDNQPGLISALQAQTHNSALIGTVINRRLIDYSGNDMQVAVPAHIANGQLVYLN</sequence>
<evidence type="ECO:0000313" key="4">
    <source>
        <dbReference type="Proteomes" id="UP000224607"/>
    </source>
</evidence>